<sequence length="486" mass="54848">MVRTGVMRVGRLLELCASLKPRPVRLRLLPAPFYASLQPGLHARHIGARSASSKAGAEAANYNLELPEEASLIRRSQEERSATRALNGKLSVLLNEQADLRDARRAVRAAGAVMFDRWTLDFLLRIARNAPEKDASAFQRYRFALRMLQRARADRARLNSYTLAQFLPLAKGRLKVNSVLAVKNLIQAQGSVLDDFAYKGLIRHFSYCNRPQLVRLMFEEQVRVHGTADTETFTAVLLAFLKHRDGEKAYEIWKLLHEPRFAQRVVIDGELLACGVSVCFWRDDLVDEARYIVSKYRQLSIIPRSTDLHALTSVYINGGDFAEACATMHWIIELGYTLHEGKIFHYLPHCSRRLKADQLLPLADVLAHPALHLATDAHERMRVLRAYLSALGASVNDGRLEVDAAADAARRLVTRYRIKDSRLLAYVYYLTGEQLDGNKGAGTLFVGENGTKEEPARPDPGPKREQIQWTNGRGAEQLRKWMQGQV</sequence>
<protein>
    <recommendedName>
        <fullName evidence="4">Pentatricopeptide repeat-containing protein</fullName>
    </recommendedName>
</protein>
<keyword evidence="3" id="KW-1185">Reference proteome</keyword>
<dbReference type="Proteomes" id="UP000324585">
    <property type="component" value="Unassembled WGS sequence"/>
</dbReference>
<evidence type="ECO:0008006" key="4">
    <source>
        <dbReference type="Google" id="ProtNLM"/>
    </source>
</evidence>
<name>A0A5J4YPS9_PORPP</name>
<evidence type="ECO:0000313" key="3">
    <source>
        <dbReference type="Proteomes" id="UP000324585"/>
    </source>
</evidence>
<dbReference type="EMBL" id="VRMN01000007">
    <property type="protein sequence ID" value="KAA8493459.1"/>
    <property type="molecule type" value="Genomic_DNA"/>
</dbReference>
<gene>
    <name evidence="2" type="ORF">FVE85_8904</name>
</gene>
<evidence type="ECO:0000313" key="2">
    <source>
        <dbReference type="EMBL" id="KAA8493459.1"/>
    </source>
</evidence>
<organism evidence="2 3">
    <name type="scientific">Porphyridium purpureum</name>
    <name type="common">Red alga</name>
    <name type="synonym">Porphyridium cruentum</name>
    <dbReference type="NCBI Taxonomy" id="35688"/>
    <lineage>
        <taxon>Eukaryota</taxon>
        <taxon>Rhodophyta</taxon>
        <taxon>Bangiophyceae</taxon>
        <taxon>Porphyridiales</taxon>
        <taxon>Porphyridiaceae</taxon>
        <taxon>Porphyridium</taxon>
    </lineage>
</organism>
<dbReference type="OrthoDB" id="185373at2759"/>
<evidence type="ECO:0000256" key="1">
    <source>
        <dbReference type="SAM" id="MobiDB-lite"/>
    </source>
</evidence>
<feature type="compositionally biased region" description="Basic and acidic residues" evidence="1">
    <location>
        <begin position="450"/>
        <end position="466"/>
    </location>
</feature>
<feature type="region of interest" description="Disordered" evidence="1">
    <location>
        <begin position="448"/>
        <end position="467"/>
    </location>
</feature>
<accession>A0A5J4YPS9</accession>
<dbReference type="Gene3D" id="1.25.40.10">
    <property type="entry name" value="Tetratricopeptide repeat domain"/>
    <property type="match status" value="1"/>
</dbReference>
<proteinExistence type="predicted"/>
<dbReference type="AlphaFoldDB" id="A0A5J4YPS9"/>
<dbReference type="InterPro" id="IPR011990">
    <property type="entry name" value="TPR-like_helical_dom_sf"/>
</dbReference>
<comment type="caution">
    <text evidence="2">The sequence shown here is derived from an EMBL/GenBank/DDBJ whole genome shotgun (WGS) entry which is preliminary data.</text>
</comment>
<reference evidence="3" key="1">
    <citation type="journal article" date="2019" name="Nat. Commun.">
        <title>Expansion of phycobilisome linker gene families in mesophilic red algae.</title>
        <authorList>
            <person name="Lee J."/>
            <person name="Kim D."/>
            <person name="Bhattacharya D."/>
            <person name="Yoon H.S."/>
        </authorList>
    </citation>
    <scope>NUCLEOTIDE SEQUENCE [LARGE SCALE GENOMIC DNA]</scope>
    <source>
        <strain evidence="3">CCMP 1328</strain>
    </source>
</reference>